<dbReference type="CDD" id="cd21037">
    <property type="entry name" value="MLKL_NTD"/>
    <property type="match status" value="1"/>
</dbReference>
<dbReference type="InterPro" id="IPR015943">
    <property type="entry name" value="WD40/YVTN_repeat-like_dom_sf"/>
</dbReference>
<reference evidence="5 6" key="1">
    <citation type="journal article" date="2012" name="BMC Genomics">
        <title>Comparative genomics of the white-rot fungi, Phanerochaete carnosa and P. chrysosporium, to elucidate the genetic basis of the distinct wood types they colonize.</title>
        <authorList>
            <person name="Suzuki H."/>
            <person name="MacDonald J."/>
            <person name="Syed K."/>
            <person name="Salamov A."/>
            <person name="Hori C."/>
            <person name="Aerts A."/>
            <person name="Henrissat B."/>
            <person name="Wiebenga A."/>
            <person name="vanKuyk P.A."/>
            <person name="Barry K."/>
            <person name="Lindquist E."/>
            <person name="LaButti K."/>
            <person name="Lapidus A."/>
            <person name="Lucas S."/>
            <person name="Coutinho P."/>
            <person name="Gong Y."/>
            <person name="Samejima M."/>
            <person name="Mahadevan R."/>
            <person name="Abou-Zaid M."/>
            <person name="de Vries R.P."/>
            <person name="Igarashi K."/>
            <person name="Yadav J.S."/>
            <person name="Grigoriev I.V."/>
            <person name="Master E.R."/>
        </authorList>
    </citation>
    <scope>NUCLEOTIDE SEQUENCE [LARGE SCALE GENOMIC DNA]</scope>
    <source>
        <strain evidence="5 6">HHB-10118-sp</strain>
    </source>
</reference>
<dbReference type="SUPFAM" id="SSF52540">
    <property type="entry name" value="P-loop containing nucleoside triphosphate hydrolases"/>
    <property type="match status" value="1"/>
</dbReference>
<evidence type="ECO:0000256" key="1">
    <source>
        <dbReference type="ARBA" id="ARBA00022574"/>
    </source>
</evidence>
<dbReference type="STRING" id="650164.K5WLN0"/>
<name>K5WLN0_PHACS</name>
<feature type="domain" description="NACHT" evidence="4">
    <location>
        <begin position="254"/>
        <end position="399"/>
    </location>
</feature>
<dbReference type="HOGENOM" id="CLU_000288_6_3_1"/>
<proteinExistence type="predicted"/>
<evidence type="ECO:0000256" key="3">
    <source>
        <dbReference type="PROSITE-ProRule" id="PRU00221"/>
    </source>
</evidence>
<dbReference type="RefSeq" id="XP_007392644.1">
    <property type="nucleotide sequence ID" value="XM_007392582.1"/>
</dbReference>
<dbReference type="PRINTS" id="PR00320">
    <property type="entry name" value="GPROTEINBRPT"/>
</dbReference>
<feature type="repeat" description="WD" evidence="3">
    <location>
        <begin position="779"/>
        <end position="811"/>
    </location>
</feature>
<evidence type="ECO:0000259" key="4">
    <source>
        <dbReference type="PROSITE" id="PS50837"/>
    </source>
</evidence>
<dbReference type="PANTHER" id="PTHR19848">
    <property type="entry name" value="WD40 REPEAT PROTEIN"/>
    <property type="match status" value="1"/>
</dbReference>
<dbReference type="InterPro" id="IPR011047">
    <property type="entry name" value="Quinoprotein_ADH-like_sf"/>
</dbReference>
<dbReference type="SUPFAM" id="SSF50978">
    <property type="entry name" value="WD40 repeat-like"/>
    <property type="match status" value="1"/>
</dbReference>
<dbReference type="InterPro" id="IPR056884">
    <property type="entry name" value="NPHP3-like_N"/>
</dbReference>
<feature type="repeat" description="WD" evidence="3">
    <location>
        <begin position="1041"/>
        <end position="1082"/>
    </location>
</feature>
<dbReference type="PROSITE" id="PS50082">
    <property type="entry name" value="WD_REPEATS_2"/>
    <property type="match status" value="7"/>
</dbReference>
<keyword evidence="6" id="KW-1185">Reference proteome</keyword>
<dbReference type="Proteomes" id="UP000008370">
    <property type="component" value="Unassembled WGS sequence"/>
</dbReference>
<dbReference type="EMBL" id="JH930469">
    <property type="protein sequence ID" value="EKM60099.1"/>
    <property type="molecule type" value="Genomic_DNA"/>
</dbReference>
<dbReference type="PROSITE" id="PS00678">
    <property type="entry name" value="WD_REPEATS_1"/>
    <property type="match status" value="3"/>
</dbReference>
<feature type="repeat" description="WD" evidence="3">
    <location>
        <begin position="1338"/>
        <end position="1379"/>
    </location>
</feature>
<dbReference type="Pfam" id="PF00400">
    <property type="entry name" value="WD40"/>
    <property type="match status" value="8"/>
</dbReference>
<dbReference type="GeneID" id="18912460"/>
<keyword evidence="1 3" id="KW-0853">WD repeat</keyword>
<dbReference type="Gene3D" id="2.130.10.10">
    <property type="entry name" value="YVTN repeat-like/Quinoprotein amine dehydrogenase"/>
    <property type="match status" value="4"/>
</dbReference>
<dbReference type="KEGG" id="pco:PHACADRAFT_206297"/>
<keyword evidence="2" id="KW-0677">Repeat</keyword>
<dbReference type="InterPro" id="IPR019775">
    <property type="entry name" value="WD40_repeat_CS"/>
</dbReference>
<dbReference type="PROSITE" id="PS50837">
    <property type="entry name" value="NACHT"/>
    <property type="match status" value="1"/>
</dbReference>
<dbReference type="Pfam" id="PF24883">
    <property type="entry name" value="NPHP3_N"/>
    <property type="match status" value="1"/>
</dbReference>
<feature type="repeat" description="WD" evidence="3">
    <location>
        <begin position="863"/>
        <end position="904"/>
    </location>
</feature>
<sequence length="1497" mass="164733">MRRLKQKLRSGKVPDAAVGHLKQALGIFKDTAGSLGVPGLQIGVSILSAVLAMIQKSNANTESINTLATQIGELTAMVKRSTELHGGIMPAPMGDRVKRLLESWKSIDNEAQNIKSRKKFLRVIESEEEAGKVASLVKKILWSIQSFIVEGMLAIEFALDHQARINEQSSQYAEMMFDALRSDNQRLQMHFEGGSVPPYVVRAQFDSHPERKVCLDGTRTDMLETIFNWAAGQSMPGEAAEPAEDPQAAGDQPNVLWLNGLPGSGKTTIACSVAQRCRANRTLGANFFCSRSDSDCSNASLIFTTIAYQLGLFYEPYKDQVAEILKKDPQLAYSGVPRQFEELIVQPLAHLREGFPPCVIVIDALDECRDPQVTSAVLSTLLNHAEDLSPLRFFVTSRPERHIAARFDAPGYRNASGRLLLHEVALECVTTDIKKYFTVSLSELRLFFNLAESWPNEADIEVLSRMANGLFIFAATAIKFIGDPNYNDPIGQMKILTSAAGSHGFHRLLDKLYLQVLDAASPNMSTSLLGRLKAVLGSIAVIKDPLPPSGLSHLLGLPTDTVYSSLVGLHSVLVVPAAQESAANICVIHPTFPEFLLDPSRCTSRLKRDICGIRDPSLLNVEVPGLLSRIESAIPAHLRYACRHWCTHLLNCELSDEILDELFALVQRQLLHWIEACSLLGILRDVVSGINEAQRKLRDFDDDRARDIIVLLNDCERLVVGYFPAISSSALQLYYSIVSFIPTKTVLSRTYVHECLPESSIKAFGSVPGMWNACLGTVTAHEGSYVWAVDFPLDGRTVASSGDDGKIRIWDALTCALLSVLSGHSHRVWSVKYSSDGARIASAAADRTVKIWDAVSGVLVRTLEGHMGWVRCAVFTPDGGRIVSGSDDHSIKIWDTETGACLATLTVHNHEVKSIAVSRDGRWMASGSLFQVCLWSLEAPAYTHRVVATPKGECFPFDAATFTPDSSQILIASYIFGNKSGKLSVWDVETAKHLRDLRPSGQSFKETSKPSFLSTGDMLVCAADNTVLVWDFARGEVRQAFSGHTEDVTSVAYNQDGTRIMSGSMDGTVRLWDVTQPEHTRSPSNLSSERSMGHSSVTFSHNAKRALLVSTDESSTSIEVAKTDSWGHAYKPLPIPLLEHLNVHHIAFSPDDATILTASSRYHSSVALWDAASGSPRLQLEGKLDVARRSSPFEYTFMWSDVLGYMPHCFGCQSSTLMFSQDSRYLLMPNLSTTGDHHSACLWDVVTGKLIREFVGHTDSVSSVAFSLDGRRIATGSDDTTVIIWDAATGASLAICRGHKYRVVSVAFSPSGERVASGGYDNLVLVWNADGGRLTQELEGHAYPAWSVAFAPAGDVIISSQSFNTMRLWDAESGACLLVLDPHTWYRTLHLSPDGSGVLVDDNNRLVQLWAPVDADAQVTTPLPWLPRRTWPIYYIEDDWIFSLTPSRRTRLCWVPLGWQRGGIVGYCGHNVVFKSGYRLNFSELNRYLGKLHSNHT</sequence>
<dbReference type="Gene3D" id="3.40.50.300">
    <property type="entry name" value="P-loop containing nucleotide triphosphate hydrolases"/>
    <property type="match status" value="1"/>
</dbReference>
<dbReference type="PANTHER" id="PTHR19848:SF8">
    <property type="entry name" value="F-BOX AND WD REPEAT DOMAIN CONTAINING 7"/>
    <property type="match status" value="1"/>
</dbReference>
<dbReference type="PROSITE" id="PS50294">
    <property type="entry name" value="WD_REPEATS_REGION"/>
    <property type="match status" value="7"/>
</dbReference>
<feature type="repeat" description="WD" evidence="3">
    <location>
        <begin position="1254"/>
        <end position="1295"/>
    </location>
</feature>
<gene>
    <name evidence="5" type="ORF">PHACADRAFT_206297</name>
</gene>
<protein>
    <recommendedName>
        <fullName evidence="4">NACHT domain-containing protein</fullName>
    </recommendedName>
</protein>
<organism evidence="5 6">
    <name type="scientific">Phanerochaete carnosa (strain HHB-10118-sp)</name>
    <name type="common">White-rot fungus</name>
    <name type="synonym">Peniophora carnosa</name>
    <dbReference type="NCBI Taxonomy" id="650164"/>
    <lineage>
        <taxon>Eukaryota</taxon>
        <taxon>Fungi</taxon>
        <taxon>Dikarya</taxon>
        <taxon>Basidiomycota</taxon>
        <taxon>Agaricomycotina</taxon>
        <taxon>Agaricomycetes</taxon>
        <taxon>Polyporales</taxon>
        <taxon>Phanerochaetaceae</taxon>
        <taxon>Phanerochaete</taxon>
    </lineage>
</organism>
<dbReference type="InterPro" id="IPR001680">
    <property type="entry name" value="WD40_rpt"/>
</dbReference>
<feature type="repeat" description="WD" evidence="3">
    <location>
        <begin position="1296"/>
        <end position="1337"/>
    </location>
</feature>
<dbReference type="InterPro" id="IPR059179">
    <property type="entry name" value="MLKL-like_MCAfunc"/>
</dbReference>
<dbReference type="InterPro" id="IPR036322">
    <property type="entry name" value="WD40_repeat_dom_sf"/>
</dbReference>
<dbReference type="OrthoDB" id="2658414at2759"/>
<dbReference type="InParanoid" id="K5WLN0"/>
<dbReference type="CDD" id="cd00200">
    <property type="entry name" value="WD40"/>
    <property type="match status" value="2"/>
</dbReference>
<accession>K5WLN0</accession>
<dbReference type="InterPro" id="IPR020472">
    <property type="entry name" value="WD40_PAC1"/>
</dbReference>
<dbReference type="InterPro" id="IPR007111">
    <property type="entry name" value="NACHT_NTPase"/>
</dbReference>
<evidence type="ECO:0000256" key="2">
    <source>
        <dbReference type="ARBA" id="ARBA00022737"/>
    </source>
</evidence>
<feature type="repeat" description="WD" evidence="3">
    <location>
        <begin position="821"/>
        <end position="862"/>
    </location>
</feature>
<dbReference type="SUPFAM" id="SSF50998">
    <property type="entry name" value="Quinoprotein alcohol dehydrogenase-like"/>
    <property type="match status" value="1"/>
</dbReference>
<evidence type="ECO:0000313" key="6">
    <source>
        <dbReference type="Proteomes" id="UP000008370"/>
    </source>
</evidence>
<dbReference type="SMART" id="SM00320">
    <property type="entry name" value="WD40"/>
    <property type="match status" value="11"/>
</dbReference>
<dbReference type="InterPro" id="IPR027417">
    <property type="entry name" value="P-loop_NTPase"/>
</dbReference>
<evidence type="ECO:0000313" key="5">
    <source>
        <dbReference type="EMBL" id="EKM60099.1"/>
    </source>
</evidence>